<sequence>MIGISADFDPVHKGHASLIGKAREIADEKGDEVVIYLNKGYSANHAPFFVSFEGRSKMALEAGADRIVPIEGLHHRLTMSYTVPIRIAMMIQDGVTDYVDAAEVNPAQIKKYAARFIRRGIFSGIPRNLPNRNVIRWYAVNEFLYQRFNRKMEFHFIPEGKVNGEKISGREIRSEILENNLRIPGSVKRLLPKSTVRILEEEIDKGTVPETRDMDVLLKRLNTTSRHHLLNTAHLNAEAVEHIIQGRWYQAENQVWASLRQAGYGPVLSRLALSCVEEDVTRREIYELIQDYEKQGIIPPDQTVERVIERAWFVSSMVETGLTSSEAHEKFLNGARTKDKPLYSFDAGLHLRSFELPKLEEGLKAYLYVDKRGVLACELKTKEGKVKSPLKLPGKMATYLRLLVDSQIIPLEGELVKRKRGWRIRLIVG</sequence>
<dbReference type="KEGG" id="mfc:BRM9_0757"/>
<dbReference type="OrthoDB" id="80466at2157"/>
<dbReference type="Pfam" id="PF16581">
    <property type="entry name" value="HIGH_NTase1_ass"/>
    <property type="match status" value="1"/>
</dbReference>
<proteinExistence type="predicted"/>
<dbReference type="GO" id="GO:0016740">
    <property type="term" value="F:transferase activity"/>
    <property type="evidence" value="ECO:0007669"/>
    <property type="project" value="UniProtKB-KW"/>
</dbReference>
<dbReference type="SUPFAM" id="SSF52374">
    <property type="entry name" value="Nucleotidylyl transferase"/>
    <property type="match status" value="1"/>
</dbReference>
<organism evidence="3 4">
    <name type="scientific">Methanobacterium formicicum</name>
    <dbReference type="NCBI Taxonomy" id="2162"/>
    <lineage>
        <taxon>Archaea</taxon>
        <taxon>Methanobacteriati</taxon>
        <taxon>Methanobacteriota</taxon>
        <taxon>Methanomada group</taxon>
        <taxon>Methanobacteria</taxon>
        <taxon>Methanobacteriales</taxon>
        <taxon>Methanobacteriaceae</taxon>
        <taxon>Methanobacterium</taxon>
    </lineage>
</organism>
<feature type="domain" description="Putative cytidyltransferase-related C-terminal region" evidence="2">
    <location>
        <begin position="148"/>
        <end position="293"/>
    </location>
</feature>
<evidence type="ECO:0000259" key="2">
    <source>
        <dbReference type="Pfam" id="PF16581"/>
    </source>
</evidence>
<accession>A0A089ZC31</accession>
<dbReference type="InterPro" id="IPR032266">
    <property type="entry name" value="HIGH_NTase1_ass"/>
</dbReference>
<dbReference type="EMBL" id="CP006933">
    <property type="protein sequence ID" value="AIS31577.1"/>
    <property type="molecule type" value="Genomic_DNA"/>
</dbReference>
<evidence type="ECO:0000313" key="3">
    <source>
        <dbReference type="EMBL" id="AIS31577.1"/>
    </source>
</evidence>
<feature type="domain" description="Cytidyltransferase-like" evidence="1">
    <location>
        <begin position="8"/>
        <end position="64"/>
    </location>
</feature>
<dbReference type="RefSeq" id="WP_048084863.1">
    <property type="nucleotide sequence ID" value="NZ_CP006933.1"/>
</dbReference>
<dbReference type="AlphaFoldDB" id="A0A089ZC31"/>
<dbReference type="GeneID" id="24791911"/>
<protein>
    <submittedName>
        <fullName evidence="3">Cytidyltransferase-related domain-containing protein</fullName>
    </submittedName>
</protein>
<dbReference type="STRING" id="2162.BRM9_0757"/>
<name>A0A089ZC31_METFO</name>
<evidence type="ECO:0000313" key="4">
    <source>
        <dbReference type="Proteomes" id="UP000029661"/>
    </source>
</evidence>
<dbReference type="Pfam" id="PF01467">
    <property type="entry name" value="CTP_transf_like"/>
    <property type="match status" value="1"/>
</dbReference>
<gene>
    <name evidence="3" type="ORF">BRM9_0757</name>
</gene>
<dbReference type="InterPro" id="IPR004821">
    <property type="entry name" value="Cyt_trans-like"/>
</dbReference>
<dbReference type="InterPro" id="IPR014729">
    <property type="entry name" value="Rossmann-like_a/b/a_fold"/>
</dbReference>
<evidence type="ECO:0000259" key="1">
    <source>
        <dbReference type="Pfam" id="PF01467"/>
    </source>
</evidence>
<dbReference type="Gene3D" id="3.40.50.620">
    <property type="entry name" value="HUPs"/>
    <property type="match status" value="1"/>
</dbReference>
<dbReference type="Proteomes" id="UP000029661">
    <property type="component" value="Chromosome"/>
</dbReference>
<reference evidence="3 4" key="1">
    <citation type="submission" date="2013-12" db="EMBL/GenBank/DDBJ databases">
        <title>The complete genome sequence of Methanobacterium sp. BRM9.</title>
        <authorList>
            <consortium name="Pastoral Greenhouse Gas Research Consortium"/>
            <person name="Kelly W.J."/>
            <person name="Leahy S.C."/>
            <person name="Perry R."/>
            <person name="Li D."/>
            <person name="Altermann E."/>
            <person name="Lambie S.C."/>
            <person name="Attwood G.T."/>
        </authorList>
    </citation>
    <scope>NUCLEOTIDE SEQUENCE [LARGE SCALE GENOMIC DNA]</scope>
    <source>
        <strain evidence="3 4">BRM9</strain>
    </source>
</reference>
<keyword evidence="3" id="KW-0808">Transferase</keyword>